<accession>A0A9J6DEX1</accession>
<keyword evidence="6" id="KW-0479">Metal-binding</keyword>
<evidence type="ECO:0000256" key="12">
    <source>
        <dbReference type="ARBA" id="ARBA00023136"/>
    </source>
</evidence>
<dbReference type="VEuPathDB" id="VectorBase:LOC119173986"/>
<keyword evidence="2" id="KW-0813">Transport</keyword>
<keyword evidence="3" id="KW-0109">Calcium transport</keyword>
<dbReference type="PROSITE" id="PS50234">
    <property type="entry name" value="VWFA"/>
    <property type="match status" value="1"/>
</dbReference>
<dbReference type="InterPro" id="IPR002035">
    <property type="entry name" value="VWF_A"/>
</dbReference>
<feature type="coiled-coil region" evidence="16">
    <location>
        <begin position="194"/>
        <end position="221"/>
    </location>
</feature>
<dbReference type="InterPro" id="IPR036465">
    <property type="entry name" value="vWFA_dom_sf"/>
</dbReference>
<keyword evidence="16" id="KW-0175">Coiled coil</keyword>
<sequence>MFKRTRLNASGLWRVGREIGGVAGGGHGRCCGRTDEEELQAPRRARGTRGRERRWCAMRGERDVSVQQWCDQLGTAPTPAACGAFLSPPLRFALILGICKCVIRRLLFFLEDDHEEQQQCLLGNRTEVALSLLSFVPCGGSLGRIYRWANDLDTTLVTRLTSISGIETLRNSYENADKLSLVEVNGTELLLKMTLEMEKNLQRKKNALKRLVKKAEEAVVKHKYASDLTRDEVGAVLMKELTEGDGTLRYSEKFHRFVNETFSGVHVPLEIFDEDPEVLNGLKWSQALDAAFRQNAEKDPDLLWQYFGSKVGYMRMFPANRWKVAPGKPDLFDVRMRPWQILSKSIDRVIDGGTASLSHALDFAFRTMADFQENKTGHAGAECIQMIMIFTDGGTEDPTPLVEKLNADLKIRIFTYVVGPHPIPYATLKALACKNRGYFTAITSFGASRYKVQIGPSGYSFMVNRNGYVMYHPDIKLQLGSLEEPLDIDFLDVEIENPLKEKIRRRMIDGHSGHEAVVSLMRMPDEKHLVPHNMVYYYRHMNDSEFGVALAFPEKRKLYVRVEGMRADDGFKPETEKGDGVLLAPWRYCKNIPRPKGLTGNISQVLEAYRADHRQCDPLLMQRLLWDIENTRAVVSNWTSDAFAEERDGILGTFVGTEGGLIRYHPDSIAEYLEPEANPQKASYFRRALYAEDFVFLISNVKRVPDLEVRSSTPKLDLQFTSPAIGIALPAQAFAFGMSSTAWLLLRDDLDLGRVVGLIVEERVIHASLMTMSANGSSGEHLRCADEDFVVCYLLDEGGFILTSSTDDHTENVGKFVGAVDPELMDDMLKKSVYFKVEELHTESRCPRMRRYTAGARSSIMPLESLVRAFDISWIFEASSCWLPSLGGGGGWGAESASSEHGRYIPDEYRVCTTREALYHFGDRSKYFMSSLECGNCSRQYGVGRVGYTNVILVISTVPCAPVFCDPPPTPLQAPIEVEDPTPCDHPLRYRRRPDKCYADHDKEDYHVCGGSAQLTASSALQLLASALVTLAIVTRP</sequence>
<evidence type="ECO:0000256" key="1">
    <source>
        <dbReference type="ARBA" id="ARBA00004479"/>
    </source>
</evidence>
<organism evidence="18 19">
    <name type="scientific">Rhipicephalus microplus</name>
    <name type="common">Cattle tick</name>
    <name type="synonym">Boophilus microplus</name>
    <dbReference type="NCBI Taxonomy" id="6941"/>
    <lineage>
        <taxon>Eukaryota</taxon>
        <taxon>Metazoa</taxon>
        <taxon>Ecdysozoa</taxon>
        <taxon>Arthropoda</taxon>
        <taxon>Chelicerata</taxon>
        <taxon>Arachnida</taxon>
        <taxon>Acari</taxon>
        <taxon>Parasitiformes</taxon>
        <taxon>Ixodida</taxon>
        <taxon>Ixodoidea</taxon>
        <taxon>Ixodidae</taxon>
        <taxon>Rhipicephalinae</taxon>
        <taxon>Rhipicephalus</taxon>
        <taxon>Boophilus</taxon>
    </lineage>
</organism>
<evidence type="ECO:0000256" key="3">
    <source>
        <dbReference type="ARBA" id="ARBA00022568"/>
    </source>
</evidence>
<keyword evidence="15" id="KW-0407">Ion channel</keyword>
<evidence type="ECO:0000256" key="15">
    <source>
        <dbReference type="ARBA" id="ARBA00023303"/>
    </source>
</evidence>
<evidence type="ECO:0000256" key="5">
    <source>
        <dbReference type="ARBA" id="ARBA00022692"/>
    </source>
</evidence>
<evidence type="ECO:0000313" key="19">
    <source>
        <dbReference type="Proteomes" id="UP000821866"/>
    </source>
</evidence>
<keyword evidence="5" id="KW-0812">Transmembrane</keyword>
<dbReference type="Gene3D" id="3.30.450.20">
    <property type="entry name" value="PAS domain"/>
    <property type="match status" value="1"/>
</dbReference>
<keyword evidence="8" id="KW-0106">Calcium</keyword>
<evidence type="ECO:0000256" key="13">
    <source>
        <dbReference type="ARBA" id="ARBA00023157"/>
    </source>
</evidence>
<dbReference type="GO" id="GO:0005245">
    <property type="term" value="F:voltage-gated calcium channel activity"/>
    <property type="evidence" value="ECO:0007669"/>
    <property type="project" value="TreeGrafter"/>
</dbReference>
<keyword evidence="19" id="KW-1185">Reference proteome</keyword>
<dbReference type="InterPro" id="IPR013680">
    <property type="entry name" value="VDCC_a2/dsu"/>
</dbReference>
<keyword evidence="11" id="KW-0406">Ion transport</keyword>
<keyword evidence="13" id="KW-1015">Disulfide bond</keyword>
<evidence type="ECO:0000256" key="9">
    <source>
        <dbReference type="ARBA" id="ARBA00022882"/>
    </source>
</evidence>
<keyword evidence="4" id="KW-0107">Calcium channel</keyword>
<comment type="caution">
    <text evidence="18">The sequence shown here is derived from an EMBL/GenBank/DDBJ whole genome shotgun (WGS) entry which is preliminary data.</text>
</comment>
<name>A0A9J6DEX1_RHIMP</name>
<dbReference type="CDD" id="cd12912">
    <property type="entry name" value="PDC2_MCP_like"/>
    <property type="match status" value="1"/>
</dbReference>
<evidence type="ECO:0000256" key="8">
    <source>
        <dbReference type="ARBA" id="ARBA00022837"/>
    </source>
</evidence>
<dbReference type="InterPro" id="IPR013608">
    <property type="entry name" value="VWA_N"/>
</dbReference>
<dbReference type="InterPro" id="IPR051173">
    <property type="entry name" value="Ca_channel_alpha-2/delta"/>
</dbReference>
<proteinExistence type="predicted"/>
<dbReference type="Pfam" id="PF08473">
    <property type="entry name" value="VGCC_alpha2"/>
    <property type="match status" value="2"/>
</dbReference>
<evidence type="ECO:0000256" key="10">
    <source>
        <dbReference type="ARBA" id="ARBA00022989"/>
    </source>
</evidence>
<dbReference type="SUPFAM" id="SSF53300">
    <property type="entry name" value="vWA-like"/>
    <property type="match status" value="1"/>
</dbReference>
<keyword evidence="12" id="KW-0472">Membrane</keyword>
<keyword evidence="9" id="KW-0851">Voltage-gated channel</keyword>
<dbReference type="GO" id="GO:0046872">
    <property type="term" value="F:metal ion binding"/>
    <property type="evidence" value="ECO:0007669"/>
    <property type="project" value="UniProtKB-KW"/>
</dbReference>
<gene>
    <name evidence="18" type="ORF">HPB51_002446</name>
</gene>
<dbReference type="AlphaFoldDB" id="A0A9J6DEX1"/>
<dbReference type="Gene3D" id="3.40.50.410">
    <property type="entry name" value="von Willebrand factor, type A domain"/>
    <property type="match status" value="1"/>
</dbReference>
<dbReference type="Pfam" id="PF08399">
    <property type="entry name" value="VWA_N"/>
    <property type="match status" value="1"/>
</dbReference>
<dbReference type="GO" id="GO:0005891">
    <property type="term" value="C:voltage-gated calcium channel complex"/>
    <property type="evidence" value="ECO:0007669"/>
    <property type="project" value="TreeGrafter"/>
</dbReference>
<evidence type="ECO:0000313" key="18">
    <source>
        <dbReference type="EMBL" id="KAH8020497.1"/>
    </source>
</evidence>
<protein>
    <recommendedName>
        <fullName evidence="17">VWFA domain-containing protein</fullName>
    </recommendedName>
</protein>
<dbReference type="Proteomes" id="UP000821866">
    <property type="component" value="Chromosome 7"/>
</dbReference>
<evidence type="ECO:0000256" key="6">
    <source>
        <dbReference type="ARBA" id="ARBA00022723"/>
    </source>
</evidence>
<reference evidence="18" key="1">
    <citation type="journal article" date="2020" name="Cell">
        <title>Large-Scale Comparative Analyses of Tick Genomes Elucidate Their Genetic Diversity and Vector Capacities.</title>
        <authorList>
            <consortium name="Tick Genome and Microbiome Consortium (TIGMIC)"/>
            <person name="Jia N."/>
            <person name="Wang J."/>
            <person name="Shi W."/>
            <person name="Du L."/>
            <person name="Sun Y."/>
            <person name="Zhan W."/>
            <person name="Jiang J.F."/>
            <person name="Wang Q."/>
            <person name="Zhang B."/>
            <person name="Ji P."/>
            <person name="Bell-Sakyi L."/>
            <person name="Cui X.M."/>
            <person name="Yuan T.T."/>
            <person name="Jiang B.G."/>
            <person name="Yang W.F."/>
            <person name="Lam T.T."/>
            <person name="Chang Q.C."/>
            <person name="Ding S.J."/>
            <person name="Wang X.J."/>
            <person name="Zhu J.G."/>
            <person name="Ruan X.D."/>
            <person name="Zhao L."/>
            <person name="Wei J.T."/>
            <person name="Ye R.Z."/>
            <person name="Que T.C."/>
            <person name="Du C.H."/>
            <person name="Zhou Y.H."/>
            <person name="Cheng J.X."/>
            <person name="Dai P.F."/>
            <person name="Guo W.B."/>
            <person name="Han X.H."/>
            <person name="Huang E.J."/>
            <person name="Li L.F."/>
            <person name="Wei W."/>
            <person name="Gao Y.C."/>
            <person name="Liu J.Z."/>
            <person name="Shao H.Z."/>
            <person name="Wang X."/>
            <person name="Wang C.C."/>
            <person name="Yang T.C."/>
            <person name="Huo Q.B."/>
            <person name="Li W."/>
            <person name="Chen H.Y."/>
            <person name="Chen S.E."/>
            <person name="Zhou L.G."/>
            <person name="Ni X.B."/>
            <person name="Tian J.H."/>
            <person name="Sheng Y."/>
            <person name="Liu T."/>
            <person name="Pan Y.S."/>
            <person name="Xia L.Y."/>
            <person name="Li J."/>
            <person name="Zhao F."/>
            <person name="Cao W.C."/>
        </authorList>
    </citation>
    <scope>NUCLEOTIDE SEQUENCE</scope>
    <source>
        <strain evidence="18">Rmic-2018</strain>
    </source>
</reference>
<keyword evidence="7" id="KW-0732">Signal</keyword>
<evidence type="ECO:0000259" key="17">
    <source>
        <dbReference type="PROSITE" id="PS50234"/>
    </source>
</evidence>
<keyword evidence="10" id="KW-1133">Transmembrane helix</keyword>
<evidence type="ECO:0000256" key="4">
    <source>
        <dbReference type="ARBA" id="ARBA00022673"/>
    </source>
</evidence>
<evidence type="ECO:0000256" key="16">
    <source>
        <dbReference type="SAM" id="Coils"/>
    </source>
</evidence>
<evidence type="ECO:0000256" key="7">
    <source>
        <dbReference type="ARBA" id="ARBA00022729"/>
    </source>
</evidence>
<evidence type="ECO:0000256" key="14">
    <source>
        <dbReference type="ARBA" id="ARBA00023180"/>
    </source>
</evidence>
<keyword evidence="14" id="KW-0325">Glycoprotein</keyword>
<evidence type="ECO:0000256" key="2">
    <source>
        <dbReference type="ARBA" id="ARBA00022448"/>
    </source>
</evidence>
<evidence type="ECO:0000256" key="11">
    <source>
        <dbReference type="ARBA" id="ARBA00023065"/>
    </source>
</evidence>
<feature type="domain" description="VWFA" evidence="17">
    <location>
        <begin position="344"/>
        <end position="486"/>
    </location>
</feature>
<dbReference type="PANTHER" id="PTHR10166:SF37">
    <property type="entry name" value="STOLID, ISOFORM H"/>
    <property type="match status" value="1"/>
</dbReference>
<dbReference type="PANTHER" id="PTHR10166">
    <property type="entry name" value="VOLTAGE-DEPENDENT CALCIUM CHANNEL SUBUNIT ALPHA-2/DELTA-RELATED"/>
    <property type="match status" value="1"/>
</dbReference>
<comment type="subcellular location">
    <subcellularLocation>
        <location evidence="1">Membrane</location>
        <topology evidence="1">Single-pass type I membrane protein</topology>
    </subcellularLocation>
</comment>
<dbReference type="EMBL" id="JABSTU010000009">
    <property type="protein sequence ID" value="KAH8020497.1"/>
    <property type="molecule type" value="Genomic_DNA"/>
</dbReference>
<reference evidence="18" key="2">
    <citation type="submission" date="2021-09" db="EMBL/GenBank/DDBJ databases">
        <authorList>
            <person name="Jia N."/>
            <person name="Wang J."/>
            <person name="Shi W."/>
            <person name="Du L."/>
            <person name="Sun Y."/>
            <person name="Zhan W."/>
            <person name="Jiang J."/>
            <person name="Wang Q."/>
            <person name="Zhang B."/>
            <person name="Ji P."/>
            <person name="Sakyi L.B."/>
            <person name="Cui X."/>
            <person name="Yuan T."/>
            <person name="Jiang B."/>
            <person name="Yang W."/>
            <person name="Lam T.T.-Y."/>
            <person name="Chang Q."/>
            <person name="Ding S."/>
            <person name="Wang X."/>
            <person name="Zhu J."/>
            <person name="Ruan X."/>
            <person name="Zhao L."/>
            <person name="Wei J."/>
            <person name="Que T."/>
            <person name="Du C."/>
            <person name="Cheng J."/>
            <person name="Dai P."/>
            <person name="Han X."/>
            <person name="Huang E."/>
            <person name="Gao Y."/>
            <person name="Liu J."/>
            <person name="Shao H."/>
            <person name="Ye R."/>
            <person name="Li L."/>
            <person name="Wei W."/>
            <person name="Wang X."/>
            <person name="Wang C."/>
            <person name="Huo Q."/>
            <person name="Li W."/>
            <person name="Guo W."/>
            <person name="Chen H."/>
            <person name="Chen S."/>
            <person name="Zhou L."/>
            <person name="Zhou L."/>
            <person name="Ni X."/>
            <person name="Tian J."/>
            <person name="Zhou Y."/>
            <person name="Sheng Y."/>
            <person name="Liu T."/>
            <person name="Pan Y."/>
            <person name="Xia L."/>
            <person name="Li J."/>
            <person name="Zhao F."/>
            <person name="Cao W."/>
        </authorList>
    </citation>
    <scope>NUCLEOTIDE SEQUENCE</scope>
    <source>
        <strain evidence="18">Rmic-2018</strain>
        <tissue evidence="18">Larvae</tissue>
    </source>
</reference>